<reference evidence="6" key="1">
    <citation type="submission" date="2016-10" db="EMBL/GenBank/DDBJ databases">
        <authorList>
            <person name="Varghese N."/>
            <person name="Submissions S."/>
        </authorList>
    </citation>
    <scope>NUCLEOTIDE SEQUENCE [LARGE SCALE GENOMIC DNA]</scope>
    <source>
        <strain evidence="6">DSM 25329</strain>
    </source>
</reference>
<keyword evidence="3" id="KW-0804">Transcription</keyword>
<protein>
    <submittedName>
        <fullName evidence="5">AraC-type DNA-binding protein</fullName>
    </submittedName>
</protein>
<dbReference type="AlphaFoldDB" id="A0A1G7MET0"/>
<dbReference type="InterPro" id="IPR018060">
    <property type="entry name" value="HTH_AraC"/>
</dbReference>
<gene>
    <name evidence="5" type="ORF">SAMN04487996_111242</name>
</gene>
<keyword evidence="6" id="KW-1185">Reference proteome</keyword>
<dbReference type="GO" id="GO:0003700">
    <property type="term" value="F:DNA-binding transcription factor activity"/>
    <property type="evidence" value="ECO:0007669"/>
    <property type="project" value="InterPro"/>
</dbReference>
<dbReference type="PANTHER" id="PTHR43280:SF32">
    <property type="entry name" value="TRANSCRIPTIONAL REGULATORY PROTEIN"/>
    <property type="match status" value="1"/>
</dbReference>
<dbReference type="STRING" id="659014.SAMN04487996_111242"/>
<evidence type="ECO:0000259" key="4">
    <source>
        <dbReference type="PROSITE" id="PS01124"/>
    </source>
</evidence>
<dbReference type="Pfam" id="PF12833">
    <property type="entry name" value="HTH_18"/>
    <property type="match status" value="1"/>
</dbReference>
<keyword evidence="1" id="KW-0805">Transcription regulation</keyword>
<evidence type="ECO:0000256" key="1">
    <source>
        <dbReference type="ARBA" id="ARBA00023015"/>
    </source>
</evidence>
<dbReference type="Gene3D" id="1.10.10.60">
    <property type="entry name" value="Homeodomain-like"/>
    <property type="match status" value="1"/>
</dbReference>
<keyword evidence="2 5" id="KW-0238">DNA-binding</keyword>
<evidence type="ECO:0000313" key="5">
    <source>
        <dbReference type="EMBL" id="SDF60201.1"/>
    </source>
</evidence>
<dbReference type="SUPFAM" id="SSF46689">
    <property type="entry name" value="Homeodomain-like"/>
    <property type="match status" value="1"/>
</dbReference>
<dbReference type="PROSITE" id="PS01124">
    <property type="entry name" value="HTH_ARAC_FAMILY_2"/>
    <property type="match status" value="1"/>
</dbReference>
<dbReference type="OrthoDB" id="9793451at2"/>
<dbReference type="EMBL" id="FNAN01000011">
    <property type="protein sequence ID" value="SDF60201.1"/>
    <property type="molecule type" value="Genomic_DNA"/>
</dbReference>
<name>A0A1G7MET0_9BACT</name>
<dbReference type="GO" id="GO:0043565">
    <property type="term" value="F:sequence-specific DNA binding"/>
    <property type="evidence" value="ECO:0007669"/>
    <property type="project" value="InterPro"/>
</dbReference>
<sequence>MISYAVYPNTAFRQSQTASCKSEHLEIYALNEAYFSNRPAIRKDQVVEIIWVRKGRLYIMHDLETYKAEAGTIVFLTRGQTFEIRSSEAILDGLVLRLSAGIMPVGSDLPYPNIVNSASRVFEIDNWTTSAVIRIVQLMRRELINAGGKQDEVLSGYLKIMLIYLFRRPSVTLRSSLRTDISVLARRFFDLLEQQYSVNKKVSEYADELAVSPNHLNQIIKQETGMSAGANIRKRLLVQAQRMANVHGISMKTVAYQLGFNDAAHFSKFFKIGCGCNFTDYRKRIMESA</sequence>
<proteinExistence type="predicted"/>
<accession>A0A1G7MET0</accession>
<evidence type="ECO:0000313" key="6">
    <source>
        <dbReference type="Proteomes" id="UP000198748"/>
    </source>
</evidence>
<dbReference type="PANTHER" id="PTHR43280">
    <property type="entry name" value="ARAC-FAMILY TRANSCRIPTIONAL REGULATOR"/>
    <property type="match status" value="1"/>
</dbReference>
<evidence type="ECO:0000256" key="3">
    <source>
        <dbReference type="ARBA" id="ARBA00023163"/>
    </source>
</evidence>
<dbReference type="Proteomes" id="UP000198748">
    <property type="component" value="Unassembled WGS sequence"/>
</dbReference>
<evidence type="ECO:0000256" key="2">
    <source>
        <dbReference type="ARBA" id="ARBA00023125"/>
    </source>
</evidence>
<dbReference type="SMART" id="SM00342">
    <property type="entry name" value="HTH_ARAC"/>
    <property type="match status" value="1"/>
</dbReference>
<feature type="domain" description="HTH araC/xylS-type" evidence="4">
    <location>
        <begin position="186"/>
        <end position="284"/>
    </location>
</feature>
<organism evidence="5 6">
    <name type="scientific">Dyadobacter soli</name>
    <dbReference type="NCBI Taxonomy" id="659014"/>
    <lineage>
        <taxon>Bacteria</taxon>
        <taxon>Pseudomonadati</taxon>
        <taxon>Bacteroidota</taxon>
        <taxon>Cytophagia</taxon>
        <taxon>Cytophagales</taxon>
        <taxon>Spirosomataceae</taxon>
        <taxon>Dyadobacter</taxon>
    </lineage>
</organism>
<dbReference type="InterPro" id="IPR009057">
    <property type="entry name" value="Homeodomain-like_sf"/>
</dbReference>